<sequence>MLNPREPDWAQVARALGKVLAVTVVLYLALGAADRVLWLFLPSGDERMAQVHGTAARVANPDKRVSHGFDSGERLLQSAYTIWAEPRLAGYSEPERYEIVETLFGTIHAPNLDGPSGNLGNAISAVETGPDEGEKETARKTIDALPQTLVATAVVEFTHPMSAEQLIAFNRRHILRGGPDVSYIYSPPSLYDDSDPSPPRNAVVWNRNMIEENTWEEFTYEHETEPGTALREFRNWVGLLNEGDDLSEFGLDYQWLALAAEEGAVYGLVMDRWKLADLRALLPDEDVKTIRLADVTFDLDLG</sequence>
<name>A0A7X0P6M5_9ACTN</name>
<evidence type="ECO:0000313" key="2">
    <source>
        <dbReference type="EMBL" id="MBB6556268.1"/>
    </source>
</evidence>
<keyword evidence="3" id="KW-1185">Reference proteome</keyword>
<comment type="caution">
    <text evidence="2">The sequence shown here is derived from an EMBL/GenBank/DDBJ whole genome shotgun (WGS) entry which is preliminary data.</text>
</comment>
<keyword evidence="1" id="KW-1133">Transmembrane helix</keyword>
<reference evidence="2 3" key="1">
    <citation type="submission" date="2020-08" db="EMBL/GenBank/DDBJ databases">
        <title>Sequencing the genomes of 1000 actinobacteria strains.</title>
        <authorList>
            <person name="Klenk H.-P."/>
        </authorList>
    </citation>
    <scope>NUCLEOTIDE SEQUENCE [LARGE SCALE GENOMIC DNA]</scope>
    <source>
        <strain evidence="2 3">DSM 43768</strain>
    </source>
</reference>
<gene>
    <name evidence="2" type="ORF">HD593_011063</name>
</gene>
<protein>
    <submittedName>
        <fullName evidence="2">Uncharacterized protein</fullName>
    </submittedName>
</protein>
<dbReference type="AlphaFoldDB" id="A0A7X0P6M5"/>
<evidence type="ECO:0000313" key="3">
    <source>
        <dbReference type="Proteomes" id="UP000565579"/>
    </source>
</evidence>
<accession>A0A7X0P6M5</accession>
<keyword evidence="1" id="KW-0812">Transmembrane</keyword>
<organism evidence="2 3">
    <name type="scientific">Nonomuraea rubra</name>
    <dbReference type="NCBI Taxonomy" id="46180"/>
    <lineage>
        <taxon>Bacteria</taxon>
        <taxon>Bacillati</taxon>
        <taxon>Actinomycetota</taxon>
        <taxon>Actinomycetes</taxon>
        <taxon>Streptosporangiales</taxon>
        <taxon>Streptosporangiaceae</taxon>
        <taxon>Nonomuraea</taxon>
    </lineage>
</organism>
<evidence type="ECO:0000256" key="1">
    <source>
        <dbReference type="SAM" id="Phobius"/>
    </source>
</evidence>
<keyword evidence="1" id="KW-0472">Membrane</keyword>
<feature type="transmembrane region" description="Helical" evidence="1">
    <location>
        <begin position="20"/>
        <end position="41"/>
    </location>
</feature>
<proteinExistence type="predicted"/>
<dbReference type="EMBL" id="JACHMI010000001">
    <property type="protein sequence ID" value="MBB6556268.1"/>
    <property type="molecule type" value="Genomic_DNA"/>
</dbReference>
<dbReference type="Proteomes" id="UP000565579">
    <property type="component" value="Unassembled WGS sequence"/>
</dbReference>
<dbReference type="RefSeq" id="WP_185110739.1">
    <property type="nucleotide sequence ID" value="NZ_JACHMI010000001.1"/>
</dbReference>